<dbReference type="PROSITE" id="PS50297">
    <property type="entry name" value="ANK_REP_REGION"/>
    <property type="match status" value="1"/>
</dbReference>
<keyword evidence="5" id="KW-1185">Reference proteome</keyword>
<keyword evidence="2 3" id="KW-0040">ANK repeat</keyword>
<dbReference type="EMBL" id="JAUSUR010000005">
    <property type="protein sequence ID" value="MDQ0361974.1"/>
    <property type="molecule type" value="Genomic_DNA"/>
</dbReference>
<evidence type="ECO:0008006" key="6">
    <source>
        <dbReference type="Google" id="ProtNLM"/>
    </source>
</evidence>
<accession>A0ABU0E508</accession>
<dbReference type="SMART" id="SM00248">
    <property type="entry name" value="ANK"/>
    <property type="match status" value="3"/>
</dbReference>
<dbReference type="RefSeq" id="WP_307409169.1">
    <property type="nucleotide sequence ID" value="NZ_JAUSUR010000005.1"/>
</dbReference>
<evidence type="ECO:0000313" key="4">
    <source>
        <dbReference type="EMBL" id="MDQ0361974.1"/>
    </source>
</evidence>
<evidence type="ECO:0000313" key="5">
    <source>
        <dbReference type="Proteomes" id="UP001230220"/>
    </source>
</evidence>
<feature type="repeat" description="ANK" evidence="3">
    <location>
        <begin position="103"/>
        <end position="135"/>
    </location>
</feature>
<dbReference type="Gene3D" id="1.25.40.20">
    <property type="entry name" value="Ankyrin repeat-containing domain"/>
    <property type="match status" value="1"/>
</dbReference>
<dbReference type="InterPro" id="IPR050745">
    <property type="entry name" value="Multifunctional_regulatory"/>
</dbReference>
<sequence>MATKRKTLPKVVDELIKTKDIDALIDILSDCQIEAYNTYNQNTIISYRDIPEDIIRWYVEHGGDVNYVGRWKRTPLDYHATYFNSSVALLIELGADIAVRDYMGDTPLHSAATSFKFENVKLLLDAGADITALNNANATPLYAMLRGVRNIDLEAAYDIAKYLLEQGDKVTEDMRKEVTRIGTDFEFYRNQINPDFIESMECALNGLYQLFDVESVPKRIMNDGTAKIVVNTTKWQDQHQELWELLVPGQGHATTLQGEAVRITGKVTRELLDNGGVNWDGEYRKMCDAFLDYLSKGKCKEKILSELTNLIKEIKKRNVDKEELYRWTQMAVEWVLDNPEPITLKQVNYRR</sequence>
<dbReference type="InterPro" id="IPR036770">
    <property type="entry name" value="Ankyrin_rpt-contain_sf"/>
</dbReference>
<keyword evidence="1" id="KW-0677">Repeat</keyword>
<dbReference type="Proteomes" id="UP001230220">
    <property type="component" value="Unassembled WGS sequence"/>
</dbReference>
<organism evidence="4 5">
    <name type="scientific">Breznakia pachnodae</name>
    <dbReference type="NCBI Taxonomy" id="265178"/>
    <lineage>
        <taxon>Bacteria</taxon>
        <taxon>Bacillati</taxon>
        <taxon>Bacillota</taxon>
        <taxon>Erysipelotrichia</taxon>
        <taxon>Erysipelotrichales</taxon>
        <taxon>Erysipelotrichaceae</taxon>
        <taxon>Breznakia</taxon>
    </lineage>
</organism>
<dbReference type="SUPFAM" id="SSF48403">
    <property type="entry name" value="Ankyrin repeat"/>
    <property type="match status" value="1"/>
</dbReference>
<dbReference type="PANTHER" id="PTHR24189">
    <property type="entry name" value="MYOTROPHIN"/>
    <property type="match status" value="1"/>
</dbReference>
<protein>
    <recommendedName>
        <fullName evidence="6">Ankyrin repeat protein</fullName>
    </recommendedName>
</protein>
<name>A0ABU0E508_9FIRM</name>
<evidence type="ECO:0000256" key="1">
    <source>
        <dbReference type="ARBA" id="ARBA00022737"/>
    </source>
</evidence>
<evidence type="ECO:0000256" key="3">
    <source>
        <dbReference type="PROSITE-ProRule" id="PRU00023"/>
    </source>
</evidence>
<evidence type="ECO:0000256" key="2">
    <source>
        <dbReference type="ARBA" id="ARBA00023043"/>
    </source>
</evidence>
<reference evidence="4 5" key="1">
    <citation type="submission" date="2023-07" db="EMBL/GenBank/DDBJ databases">
        <title>Genomic Encyclopedia of Type Strains, Phase IV (KMG-IV): sequencing the most valuable type-strain genomes for metagenomic binning, comparative biology and taxonomic classification.</title>
        <authorList>
            <person name="Goeker M."/>
        </authorList>
    </citation>
    <scope>NUCLEOTIDE SEQUENCE [LARGE SCALE GENOMIC DNA]</scope>
    <source>
        <strain evidence="4 5">DSM 16784</strain>
    </source>
</reference>
<dbReference type="PROSITE" id="PS50088">
    <property type="entry name" value="ANK_REPEAT"/>
    <property type="match status" value="1"/>
</dbReference>
<dbReference type="Pfam" id="PF12796">
    <property type="entry name" value="Ank_2"/>
    <property type="match status" value="1"/>
</dbReference>
<comment type="caution">
    <text evidence="4">The sequence shown here is derived from an EMBL/GenBank/DDBJ whole genome shotgun (WGS) entry which is preliminary data.</text>
</comment>
<proteinExistence type="predicted"/>
<dbReference type="PANTHER" id="PTHR24189:SF72">
    <property type="entry name" value="ANKYRIN REPEAT-CONTAINING DOMAIN-CONTAINING PROTEIN"/>
    <property type="match status" value="1"/>
</dbReference>
<dbReference type="InterPro" id="IPR002110">
    <property type="entry name" value="Ankyrin_rpt"/>
</dbReference>
<gene>
    <name evidence="4" type="ORF">J2S15_002727</name>
</gene>